<gene>
    <name evidence="1" type="primary">holB</name>
    <name evidence="1" type="ORF">VF724_12030</name>
</gene>
<dbReference type="Gene3D" id="3.40.50.300">
    <property type="entry name" value="P-loop containing nucleotide triphosphate hydrolases"/>
    <property type="match status" value="1"/>
</dbReference>
<dbReference type="Proteomes" id="UP001310386">
    <property type="component" value="Unassembled WGS sequence"/>
</dbReference>
<dbReference type="SUPFAM" id="SSF52540">
    <property type="entry name" value="P-loop containing nucleoside triphosphate hydrolases"/>
    <property type="match status" value="1"/>
</dbReference>
<accession>A0ABU5ZMQ9</accession>
<dbReference type="Pfam" id="PF13177">
    <property type="entry name" value="DNA_pol3_delta2"/>
    <property type="match status" value="1"/>
</dbReference>
<dbReference type="InterPro" id="IPR027417">
    <property type="entry name" value="P-loop_NTPase"/>
</dbReference>
<reference evidence="1" key="1">
    <citation type="submission" date="2023-12" db="EMBL/GenBank/DDBJ databases">
        <title>Fervidustalea candida gen. nov., sp. nov., a novel member of the family Paenibacillaceae isolated from a geothermal area.</title>
        <authorList>
            <person name="Li W.-J."/>
            <person name="Jiao J.-Y."/>
            <person name="Chen Y."/>
        </authorList>
    </citation>
    <scope>NUCLEOTIDE SEQUENCE</scope>
    <source>
        <strain evidence="1">SYSU GA230002</strain>
    </source>
</reference>
<dbReference type="GO" id="GO:0003887">
    <property type="term" value="F:DNA-directed DNA polymerase activity"/>
    <property type="evidence" value="ECO:0007669"/>
    <property type="project" value="UniProtKB-EC"/>
</dbReference>
<name>A0ABU5ZMQ9_9BACL</name>
<keyword evidence="2" id="KW-1185">Reference proteome</keyword>
<evidence type="ECO:0000313" key="2">
    <source>
        <dbReference type="Proteomes" id="UP001310386"/>
    </source>
</evidence>
<dbReference type="EMBL" id="JAYJLD010000016">
    <property type="protein sequence ID" value="MEB3102390.1"/>
    <property type="molecule type" value="Genomic_DNA"/>
</dbReference>
<protein>
    <submittedName>
        <fullName evidence="1">DNA polymerase III subunit delta</fullName>
        <ecNumber evidence="1">2.7.7.7</ecNumber>
    </submittedName>
</protein>
<dbReference type="PANTHER" id="PTHR11669">
    <property type="entry name" value="REPLICATION FACTOR C / DNA POLYMERASE III GAMMA-TAU SUBUNIT"/>
    <property type="match status" value="1"/>
</dbReference>
<dbReference type="PANTHER" id="PTHR11669:SF8">
    <property type="entry name" value="DNA POLYMERASE III SUBUNIT DELTA"/>
    <property type="match status" value="1"/>
</dbReference>
<dbReference type="NCBIfam" id="TIGR00678">
    <property type="entry name" value="holB"/>
    <property type="match status" value="1"/>
</dbReference>
<dbReference type="InterPro" id="IPR050238">
    <property type="entry name" value="DNA_Rep/Repair_Clamp_Loader"/>
</dbReference>
<dbReference type="EC" id="2.7.7.7" evidence="1"/>
<dbReference type="RefSeq" id="WP_371754509.1">
    <property type="nucleotide sequence ID" value="NZ_JAYJLD010000016.1"/>
</dbReference>
<proteinExistence type="predicted"/>
<keyword evidence="1" id="KW-0548">Nucleotidyltransferase</keyword>
<sequence length="326" mass="36805">MSFQTIKAEQPQAVQTLQNALQNQKVSHAYIFHGPPGTGKKKAALALAKAIFCLRSDTEGCDQCVECRKLEHGNHPDLHMLEPDGTAVKIEQIRGLQREFAYRSAQSQTKIYIILHAERMTVQAANSLLKFLEEPNSKVVAVLITENGHALLPTIRSRAQWVPFTPAAPQVLAKQLLGEGHPPSLVYPAVHMAAGMEGAREFIQSNWFAELLNVVIQLAKEVFVDLSSAMMMAYHKVVKTELIDHIDKLMDLFILLFKDMIQVQWNRKDSIVFKNQADWIAKTAFARDPAFWIRNMERAAESQKRLRFHANAQLALEQFLIGLEGR</sequence>
<evidence type="ECO:0000313" key="1">
    <source>
        <dbReference type="EMBL" id="MEB3102390.1"/>
    </source>
</evidence>
<keyword evidence="1" id="KW-0808">Transferase</keyword>
<dbReference type="InterPro" id="IPR004622">
    <property type="entry name" value="DNA_pol_HolB"/>
</dbReference>
<organism evidence="1 2">
    <name type="scientific">Ferviditalea candida</name>
    <dbReference type="NCBI Taxonomy" id="3108399"/>
    <lineage>
        <taxon>Bacteria</taxon>
        <taxon>Bacillati</taxon>
        <taxon>Bacillota</taxon>
        <taxon>Bacilli</taxon>
        <taxon>Bacillales</taxon>
        <taxon>Paenibacillaceae</taxon>
        <taxon>Ferviditalea</taxon>
    </lineage>
</organism>
<comment type="caution">
    <text evidence="1">The sequence shown here is derived from an EMBL/GenBank/DDBJ whole genome shotgun (WGS) entry which is preliminary data.</text>
</comment>